<protein>
    <submittedName>
        <fullName evidence="1">Uncharacterized protein</fullName>
    </submittedName>
</protein>
<gene>
    <name evidence="1" type="ORF">BC792_105183</name>
</gene>
<reference evidence="1 2" key="1">
    <citation type="submission" date="2019-07" db="EMBL/GenBank/DDBJ databases">
        <title>Genomic Encyclopedia of Archaeal and Bacterial Type Strains, Phase II (KMG-II): from individual species to whole genera.</title>
        <authorList>
            <person name="Goeker M."/>
        </authorList>
    </citation>
    <scope>NUCLEOTIDE SEQUENCE [LARGE SCALE GENOMIC DNA]</scope>
    <source>
        <strain evidence="1 2">DSM 18850</strain>
    </source>
</reference>
<dbReference type="AlphaFoldDB" id="A0A5S5DL86"/>
<name>A0A5S5DL86_9SPHI</name>
<dbReference type="EMBL" id="VNHX01000005">
    <property type="protein sequence ID" value="TYP96690.1"/>
    <property type="molecule type" value="Genomic_DNA"/>
</dbReference>
<sequence>MKVFSVEFTIFADISKEKGIYTLDETAQNYTIHYQPRIAVT</sequence>
<proteinExistence type="predicted"/>
<accession>A0A5S5DL86</accession>
<comment type="caution">
    <text evidence="1">The sequence shown here is derived from an EMBL/GenBank/DDBJ whole genome shotgun (WGS) entry which is preliminary data.</text>
</comment>
<dbReference type="Proteomes" id="UP000325105">
    <property type="component" value="Unassembled WGS sequence"/>
</dbReference>
<organism evidence="1 2">
    <name type="scientific">Sphingobacterium allocomposti</name>
    <dbReference type="NCBI Taxonomy" id="415956"/>
    <lineage>
        <taxon>Bacteria</taxon>
        <taxon>Pseudomonadati</taxon>
        <taxon>Bacteroidota</taxon>
        <taxon>Sphingobacteriia</taxon>
        <taxon>Sphingobacteriales</taxon>
        <taxon>Sphingobacteriaceae</taxon>
        <taxon>Sphingobacterium</taxon>
    </lineage>
</organism>
<keyword evidence="2" id="KW-1185">Reference proteome</keyword>
<evidence type="ECO:0000313" key="1">
    <source>
        <dbReference type="EMBL" id="TYP96690.1"/>
    </source>
</evidence>
<evidence type="ECO:0000313" key="2">
    <source>
        <dbReference type="Proteomes" id="UP000325105"/>
    </source>
</evidence>